<dbReference type="EMBL" id="CP000108">
    <property type="protein sequence ID" value="ABB28357.1"/>
    <property type="molecule type" value="Genomic_DNA"/>
</dbReference>
<keyword evidence="4 8" id="KW-0812">Transmembrane</keyword>
<accession>Q3ARL8</accession>
<evidence type="ECO:0000256" key="8">
    <source>
        <dbReference type="RuleBase" id="RU003942"/>
    </source>
</evidence>
<proteinExistence type="inferred from homology"/>
<dbReference type="eggNOG" id="COG2076">
    <property type="taxonomic scope" value="Bacteria"/>
</dbReference>
<sequence length="108" mass="11895">MHWLYLTLAIFLEVAGTTSMKLSEGFSKWLPTLFVFVFYGLSFTFVAQALKILPVSITYAIWSAVGTAAIAIIGIVWFGEQMSALKLGSLLLIIIGVMGLHFSQEPLH</sequence>
<evidence type="ECO:0000256" key="1">
    <source>
        <dbReference type="ARBA" id="ARBA00004651"/>
    </source>
</evidence>
<comment type="subcellular location">
    <subcellularLocation>
        <location evidence="1 8">Cell membrane</location>
        <topology evidence="1 8">Multi-pass membrane protein</topology>
    </subcellularLocation>
</comment>
<reference evidence="10" key="1">
    <citation type="submission" date="2005-08" db="EMBL/GenBank/DDBJ databases">
        <title>Complete sequence of Chlorobium chlorochromatii CaD3.</title>
        <authorList>
            <person name="Copeland A."/>
            <person name="Lucas S."/>
            <person name="Lapidus A."/>
            <person name="Barry K."/>
            <person name="Detter J.C."/>
            <person name="Glavina T."/>
            <person name="Hammon N."/>
            <person name="Israni S."/>
            <person name="Pitluck S."/>
            <person name="Bryant D."/>
            <person name="Schmutz J."/>
            <person name="Larimer F."/>
            <person name="Land M."/>
            <person name="Kyrpides N."/>
            <person name="Ivanova N."/>
            <person name="Richardson P."/>
        </authorList>
    </citation>
    <scope>NUCLEOTIDE SEQUENCE [LARGE SCALE GENOMIC DNA]</scope>
    <source>
        <strain evidence="10">CaD3</strain>
    </source>
</reference>
<keyword evidence="6 9" id="KW-0472">Membrane</keyword>
<dbReference type="STRING" id="340177.Cag_1095"/>
<dbReference type="HOGENOM" id="CLU_133067_0_1_10"/>
<dbReference type="PANTHER" id="PTHR30561:SF1">
    <property type="entry name" value="MULTIDRUG TRANSPORTER EMRE"/>
    <property type="match status" value="1"/>
</dbReference>
<dbReference type="InterPro" id="IPR000390">
    <property type="entry name" value="Small_drug/metabolite_transptr"/>
</dbReference>
<keyword evidence="2" id="KW-0813">Transport</keyword>
<evidence type="ECO:0000256" key="5">
    <source>
        <dbReference type="ARBA" id="ARBA00022989"/>
    </source>
</evidence>
<dbReference type="AlphaFoldDB" id="Q3ARL8"/>
<evidence type="ECO:0000256" key="3">
    <source>
        <dbReference type="ARBA" id="ARBA00022475"/>
    </source>
</evidence>
<dbReference type="SUPFAM" id="SSF103481">
    <property type="entry name" value="Multidrug resistance efflux transporter EmrE"/>
    <property type="match status" value="1"/>
</dbReference>
<keyword evidence="5 9" id="KW-1133">Transmembrane helix</keyword>
<name>Q3ARL8_CHLCH</name>
<dbReference type="InterPro" id="IPR037185">
    <property type="entry name" value="EmrE-like"/>
</dbReference>
<dbReference type="KEGG" id="cch:Cag_1095"/>
<dbReference type="OrthoDB" id="21828at2"/>
<feature type="transmembrane region" description="Helical" evidence="9">
    <location>
        <begin position="84"/>
        <end position="102"/>
    </location>
</feature>
<evidence type="ECO:0000256" key="6">
    <source>
        <dbReference type="ARBA" id="ARBA00023136"/>
    </source>
</evidence>
<dbReference type="GO" id="GO:0005886">
    <property type="term" value="C:plasma membrane"/>
    <property type="evidence" value="ECO:0007669"/>
    <property type="project" value="UniProtKB-SubCell"/>
</dbReference>
<dbReference type="Pfam" id="PF00893">
    <property type="entry name" value="Multi_Drug_Res"/>
    <property type="match status" value="1"/>
</dbReference>
<evidence type="ECO:0000256" key="2">
    <source>
        <dbReference type="ARBA" id="ARBA00022448"/>
    </source>
</evidence>
<comment type="similarity">
    <text evidence="7 8">Belongs to the drug/metabolite transporter (DMT) superfamily. Small multidrug resistance (SMR) (TC 2.A.7.1) family.</text>
</comment>
<organism evidence="10">
    <name type="scientific">Chlorobium chlorochromatii (strain CaD3)</name>
    <dbReference type="NCBI Taxonomy" id="340177"/>
    <lineage>
        <taxon>Bacteria</taxon>
        <taxon>Pseudomonadati</taxon>
        <taxon>Chlorobiota</taxon>
        <taxon>Chlorobiia</taxon>
        <taxon>Chlorobiales</taxon>
        <taxon>Chlorobiaceae</taxon>
        <taxon>Chlorobium/Pelodictyon group</taxon>
        <taxon>Chlorobium</taxon>
    </lineage>
</organism>
<evidence type="ECO:0000256" key="7">
    <source>
        <dbReference type="ARBA" id="ARBA00038032"/>
    </source>
</evidence>
<dbReference type="GO" id="GO:0022857">
    <property type="term" value="F:transmembrane transporter activity"/>
    <property type="evidence" value="ECO:0007669"/>
    <property type="project" value="InterPro"/>
</dbReference>
<feature type="transmembrane region" description="Helical" evidence="9">
    <location>
        <begin position="26"/>
        <end position="47"/>
    </location>
</feature>
<evidence type="ECO:0000256" key="9">
    <source>
        <dbReference type="SAM" id="Phobius"/>
    </source>
</evidence>
<protein>
    <submittedName>
        <fullName evidence="10">SMR drug efflux transporter</fullName>
    </submittedName>
</protein>
<dbReference type="GO" id="GO:1990961">
    <property type="term" value="P:xenobiotic detoxification by transmembrane export across the plasma membrane"/>
    <property type="evidence" value="ECO:0007669"/>
    <property type="project" value="UniProtKB-ARBA"/>
</dbReference>
<dbReference type="PANTHER" id="PTHR30561">
    <property type="entry name" value="SMR FAMILY PROTON-DEPENDENT DRUG EFFLUX TRANSPORTER SUGE"/>
    <property type="match status" value="1"/>
</dbReference>
<evidence type="ECO:0000313" key="10">
    <source>
        <dbReference type="EMBL" id="ABB28357.1"/>
    </source>
</evidence>
<feature type="transmembrane region" description="Helical" evidence="9">
    <location>
        <begin position="59"/>
        <end position="78"/>
    </location>
</feature>
<dbReference type="InterPro" id="IPR045324">
    <property type="entry name" value="Small_multidrug_res"/>
</dbReference>
<keyword evidence="3" id="KW-1003">Cell membrane</keyword>
<gene>
    <name evidence="10" type="ordered locus">Cag_1095</name>
</gene>
<evidence type="ECO:0000256" key="4">
    <source>
        <dbReference type="ARBA" id="ARBA00022692"/>
    </source>
</evidence>
<dbReference type="Gene3D" id="1.10.3730.20">
    <property type="match status" value="1"/>
</dbReference>
<dbReference type="FunFam" id="1.10.3730.20:FF:000001">
    <property type="entry name" value="Quaternary ammonium compound resistance transporter SugE"/>
    <property type="match status" value="1"/>
</dbReference>